<dbReference type="EMBL" id="DSIY01000206">
    <property type="protein sequence ID" value="HEG91537.1"/>
    <property type="molecule type" value="Genomic_DNA"/>
</dbReference>
<comment type="caution">
    <text evidence="2">The sequence shown here is derived from an EMBL/GenBank/DDBJ whole genome shotgun (WGS) entry which is preliminary data.</text>
</comment>
<accession>A0A831T901</accession>
<proteinExistence type="predicted"/>
<protein>
    <recommendedName>
        <fullName evidence="3">Secreted protein</fullName>
    </recommendedName>
</protein>
<evidence type="ECO:0000313" key="2">
    <source>
        <dbReference type="EMBL" id="HEG91537.1"/>
    </source>
</evidence>
<dbReference type="AlphaFoldDB" id="A0A831T901"/>
<keyword evidence="1" id="KW-0732">Signal</keyword>
<feature type="signal peptide" evidence="1">
    <location>
        <begin position="1"/>
        <end position="20"/>
    </location>
</feature>
<feature type="chain" id="PRO_5032268709" description="Secreted protein" evidence="1">
    <location>
        <begin position="21"/>
        <end position="161"/>
    </location>
</feature>
<name>A0A831T901_9BACT</name>
<evidence type="ECO:0008006" key="3">
    <source>
        <dbReference type="Google" id="ProtNLM"/>
    </source>
</evidence>
<sequence>MRKLVIMLAIILAIVPVALAPAPARALGAIGSAVLEQHPTLPQVRVYWNTTAQADCSGVWTICRFEVWLYTSNWSPVARVWHSTEIGHDPGWHCITVTSAYGQNRAYGCASWPVDFHTTSGYFYQQLQCLVPVQAYVIAYNGRNEAIGTAYTVLVPPCTRG</sequence>
<gene>
    <name evidence="2" type="ORF">ENP34_08855</name>
</gene>
<organism evidence="2">
    <name type="scientific">Thermorudis peleae</name>
    <dbReference type="NCBI Taxonomy" id="1382356"/>
    <lineage>
        <taxon>Bacteria</taxon>
        <taxon>Pseudomonadati</taxon>
        <taxon>Thermomicrobiota</taxon>
        <taxon>Thermomicrobia</taxon>
        <taxon>Thermomicrobia incertae sedis</taxon>
        <taxon>Thermorudis</taxon>
    </lineage>
</organism>
<reference evidence="2" key="1">
    <citation type="journal article" date="2020" name="mSystems">
        <title>Genome- and Community-Level Interaction Insights into Carbon Utilization and Element Cycling Functions of Hydrothermarchaeota in Hydrothermal Sediment.</title>
        <authorList>
            <person name="Zhou Z."/>
            <person name="Liu Y."/>
            <person name="Xu W."/>
            <person name="Pan J."/>
            <person name="Luo Z.H."/>
            <person name="Li M."/>
        </authorList>
    </citation>
    <scope>NUCLEOTIDE SEQUENCE [LARGE SCALE GENOMIC DNA]</scope>
    <source>
        <strain evidence="2">SpSt-210</strain>
    </source>
</reference>
<evidence type="ECO:0000256" key="1">
    <source>
        <dbReference type="SAM" id="SignalP"/>
    </source>
</evidence>